<dbReference type="EMBL" id="JACIDE010000025">
    <property type="protein sequence ID" value="MBB4075097.1"/>
    <property type="molecule type" value="Genomic_DNA"/>
</dbReference>
<dbReference type="Proteomes" id="UP000559598">
    <property type="component" value="Unassembled WGS sequence"/>
</dbReference>
<organism evidence="1 2">
    <name type="scientific">Anoxybacteroides voinovskiense</name>
    <dbReference type="NCBI Taxonomy" id="230470"/>
    <lineage>
        <taxon>Bacteria</taxon>
        <taxon>Bacillati</taxon>
        <taxon>Bacillota</taxon>
        <taxon>Bacilli</taxon>
        <taxon>Bacillales</taxon>
        <taxon>Anoxybacillaceae</taxon>
        <taxon>Anoxybacteroides</taxon>
    </lineage>
</organism>
<keyword evidence="2" id="KW-1185">Reference proteome</keyword>
<proteinExistence type="predicted"/>
<evidence type="ECO:0000313" key="2">
    <source>
        <dbReference type="Proteomes" id="UP000559598"/>
    </source>
</evidence>
<name>A0A840DXA0_9BACL</name>
<protein>
    <submittedName>
        <fullName evidence="1">Uncharacterized protein</fullName>
    </submittedName>
</protein>
<comment type="caution">
    <text evidence="1">The sequence shown here is derived from an EMBL/GenBank/DDBJ whole genome shotgun (WGS) entry which is preliminary data.</text>
</comment>
<sequence>MTKEQIASLVEQLQGLKKYEWERIAQQVNLYFALKAAKLELDDSEELKRNLEVEFNLRRYSDVIAKTE</sequence>
<dbReference type="RefSeq" id="WP_183185623.1">
    <property type="nucleotide sequence ID" value="NZ_BMNP01000024.1"/>
</dbReference>
<accession>A0A840DXA0</accession>
<reference evidence="1 2" key="1">
    <citation type="submission" date="2020-08" db="EMBL/GenBank/DDBJ databases">
        <title>Genomic Encyclopedia of Type Strains, Phase IV (KMG-IV): sequencing the most valuable type-strain genomes for metagenomic binning, comparative biology and taxonomic classification.</title>
        <authorList>
            <person name="Goeker M."/>
        </authorList>
    </citation>
    <scope>NUCLEOTIDE SEQUENCE [LARGE SCALE GENOMIC DNA]</scope>
    <source>
        <strain evidence="1 2">DSM 17075</strain>
    </source>
</reference>
<gene>
    <name evidence="1" type="ORF">GGR02_002899</name>
</gene>
<evidence type="ECO:0000313" key="1">
    <source>
        <dbReference type="EMBL" id="MBB4075097.1"/>
    </source>
</evidence>
<dbReference type="AlphaFoldDB" id="A0A840DXA0"/>